<evidence type="ECO:0000313" key="1">
    <source>
        <dbReference type="EMBL" id="MFB2878668.1"/>
    </source>
</evidence>
<proteinExistence type="predicted"/>
<gene>
    <name evidence="1" type="ORF">ACE1CC_17600</name>
</gene>
<protein>
    <submittedName>
        <fullName evidence="1">Uncharacterized protein</fullName>
    </submittedName>
</protein>
<evidence type="ECO:0000313" key="2">
    <source>
        <dbReference type="Proteomes" id="UP001576774"/>
    </source>
</evidence>
<name>A0ABV4X905_9CYAN</name>
<sequence length="100" mass="11969">MKHNQNITIRMLRPAPTDNLYLLNSCTKTRRKFVAKTGRSIWEHKLMIPHKIVAKTRRSIWEHKLLIPHEIVTKTGRSIWEHKLMIPHQIVAQMLRPYKN</sequence>
<accession>A0ABV4X905</accession>
<comment type="caution">
    <text evidence="1">The sequence shown here is derived from an EMBL/GenBank/DDBJ whole genome shotgun (WGS) entry which is preliminary data.</text>
</comment>
<organism evidence="1 2">
    <name type="scientific">Floridaenema aerugineum BLCC-F46</name>
    <dbReference type="NCBI Taxonomy" id="3153654"/>
    <lineage>
        <taxon>Bacteria</taxon>
        <taxon>Bacillati</taxon>
        <taxon>Cyanobacteriota</taxon>
        <taxon>Cyanophyceae</taxon>
        <taxon>Oscillatoriophycideae</taxon>
        <taxon>Aerosakkonematales</taxon>
        <taxon>Aerosakkonemataceae</taxon>
        <taxon>Floridanema</taxon>
        <taxon>Floridanema aerugineum</taxon>
    </lineage>
</organism>
<reference evidence="1 2" key="1">
    <citation type="submission" date="2024-09" db="EMBL/GenBank/DDBJ databases">
        <title>Floridaenema gen nov. (Aerosakkonemataceae, Aerosakkonematales ord. nov., Cyanobacteria) from benthic tropical and subtropical fresh waters, with the description of four new species.</title>
        <authorList>
            <person name="Moretto J.A."/>
            <person name="Berthold D.E."/>
            <person name="Lefler F.W."/>
            <person name="Huang I.-S."/>
            <person name="Laughinghouse H. IV."/>
        </authorList>
    </citation>
    <scope>NUCLEOTIDE SEQUENCE [LARGE SCALE GENOMIC DNA]</scope>
    <source>
        <strain evidence="1 2">BLCC-F46</strain>
    </source>
</reference>
<dbReference type="EMBL" id="JBHFNQ010000132">
    <property type="protein sequence ID" value="MFB2878668.1"/>
    <property type="molecule type" value="Genomic_DNA"/>
</dbReference>
<keyword evidence="2" id="KW-1185">Reference proteome</keyword>
<dbReference type="Proteomes" id="UP001576774">
    <property type="component" value="Unassembled WGS sequence"/>
</dbReference>
<dbReference type="RefSeq" id="WP_413271733.1">
    <property type="nucleotide sequence ID" value="NZ_JBHFNQ010000132.1"/>
</dbReference>